<dbReference type="AlphaFoldDB" id="A0A6A1UWN7"/>
<organism evidence="4 5">
    <name type="scientific">Morella rubra</name>
    <name type="common">Chinese bayberry</name>
    <dbReference type="NCBI Taxonomy" id="262757"/>
    <lineage>
        <taxon>Eukaryota</taxon>
        <taxon>Viridiplantae</taxon>
        <taxon>Streptophyta</taxon>
        <taxon>Embryophyta</taxon>
        <taxon>Tracheophyta</taxon>
        <taxon>Spermatophyta</taxon>
        <taxon>Magnoliopsida</taxon>
        <taxon>eudicotyledons</taxon>
        <taxon>Gunneridae</taxon>
        <taxon>Pentapetalae</taxon>
        <taxon>rosids</taxon>
        <taxon>fabids</taxon>
        <taxon>Fagales</taxon>
        <taxon>Myricaceae</taxon>
        <taxon>Morella</taxon>
    </lineage>
</organism>
<dbReference type="PANTHER" id="PTHR33801:SF7">
    <property type="entry name" value="ABSCISIC STRESS-RIPENING PROTEIN 2"/>
    <property type="match status" value="1"/>
</dbReference>
<keyword evidence="3" id="KW-0732">Signal</keyword>
<reference evidence="4 5" key="1">
    <citation type="journal article" date="2019" name="Plant Biotechnol. J.">
        <title>The red bayberry genome and genetic basis of sex determination.</title>
        <authorList>
            <person name="Jia H.M."/>
            <person name="Jia H.J."/>
            <person name="Cai Q.L."/>
            <person name="Wang Y."/>
            <person name="Zhao H.B."/>
            <person name="Yang W.F."/>
            <person name="Wang G.Y."/>
            <person name="Li Y.H."/>
            <person name="Zhan D.L."/>
            <person name="Shen Y.T."/>
            <person name="Niu Q.F."/>
            <person name="Chang L."/>
            <person name="Qiu J."/>
            <person name="Zhao L."/>
            <person name="Xie H.B."/>
            <person name="Fu W.Y."/>
            <person name="Jin J."/>
            <person name="Li X.W."/>
            <person name="Jiao Y."/>
            <person name="Zhou C.C."/>
            <person name="Tu T."/>
            <person name="Chai C.Y."/>
            <person name="Gao J.L."/>
            <person name="Fan L.J."/>
            <person name="van de Weg E."/>
            <person name="Wang J.Y."/>
            <person name="Gao Z.S."/>
        </authorList>
    </citation>
    <scope>NUCLEOTIDE SEQUENCE [LARGE SCALE GENOMIC DNA]</scope>
    <source>
        <tissue evidence="4">Leaves</tissue>
    </source>
</reference>
<proteinExistence type="inferred from homology"/>
<evidence type="ECO:0000256" key="3">
    <source>
        <dbReference type="SAM" id="SignalP"/>
    </source>
</evidence>
<dbReference type="Proteomes" id="UP000516437">
    <property type="component" value="Chromosome 8"/>
</dbReference>
<feature type="region of interest" description="Disordered" evidence="2">
    <location>
        <begin position="127"/>
        <end position="147"/>
    </location>
</feature>
<comment type="similarity">
    <text evidence="1">Belongs to the abscisic acid and water stress-induced protein family.</text>
</comment>
<evidence type="ECO:0000313" key="5">
    <source>
        <dbReference type="Proteomes" id="UP000516437"/>
    </source>
</evidence>
<name>A0A6A1UWN7_9ROSI</name>
<evidence type="ECO:0000256" key="1">
    <source>
        <dbReference type="ARBA" id="ARBA00007160"/>
    </source>
</evidence>
<comment type="caution">
    <text evidence="4">The sequence shown here is derived from an EMBL/GenBank/DDBJ whole genome shotgun (WGS) entry which is preliminary data.</text>
</comment>
<keyword evidence="5" id="KW-1185">Reference proteome</keyword>
<feature type="signal peptide" evidence="3">
    <location>
        <begin position="1"/>
        <end position="18"/>
    </location>
</feature>
<feature type="region of interest" description="Disordered" evidence="2">
    <location>
        <begin position="170"/>
        <end position="191"/>
    </location>
</feature>
<evidence type="ECO:0000313" key="4">
    <source>
        <dbReference type="EMBL" id="KAB1204723.1"/>
    </source>
</evidence>
<accession>A0A6A1UWN7</accession>
<protein>
    <submittedName>
        <fullName evidence="4">Abscisic stress-ripening protein 2</fullName>
    </submittedName>
</protein>
<dbReference type="InterPro" id="IPR003496">
    <property type="entry name" value="ABA_WDS"/>
</dbReference>
<gene>
    <name evidence="4" type="ORF">CJ030_MR8G012795</name>
</gene>
<evidence type="ECO:0000256" key="2">
    <source>
        <dbReference type="SAM" id="MobiDB-lite"/>
    </source>
</evidence>
<dbReference type="Pfam" id="PF02496">
    <property type="entry name" value="ABA_WDS"/>
    <property type="match status" value="1"/>
</dbReference>
<feature type="chain" id="PRO_5025397340" evidence="3">
    <location>
        <begin position="19"/>
        <end position="191"/>
    </location>
</feature>
<sequence length="191" mass="20462">MSRQVLVLAMGLPWHVCSWLAGLPSMGIPGLSWFVKGAGAPCLRVCMLIPWHGCGASAARAMGLSCAWAARAVGMSGAPMGVTGAASRNLSSQSWPCKPWSSLRILSVLPATGGACRRVSGLSQIQQTKFQHEKHKAKKDPENSHSHKVAEEIAAVTAVGAGGFAFHEKHEKKEAKEEDEELHGKKHHHLF</sequence>
<dbReference type="PANTHER" id="PTHR33801">
    <property type="entry name" value="ABSCISIC STRESS-RIPENING PROTEIN 5"/>
    <property type="match status" value="1"/>
</dbReference>
<dbReference type="EMBL" id="RXIC02000026">
    <property type="protein sequence ID" value="KAB1204723.1"/>
    <property type="molecule type" value="Genomic_DNA"/>
</dbReference>